<dbReference type="GO" id="GO:0000712">
    <property type="term" value="P:resolution of meiotic recombination intermediates"/>
    <property type="evidence" value="ECO:0007669"/>
    <property type="project" value="TreeGrafter"/>
</dbReference>
<dbReference type="GO" id="GO:0031573">
    <property type="term" value="P:mitotic intra-S DNA damage checkpoint signaling"/>
    <property type="evidence" value="ECO:0007669"/>
    <property type="project" value="TreeGrafter"/>
</dbReference>
<dbReference type="Gene3D" id="3.40.50.10130">
    <property type="match status" value="1"/>
</dbReference>
<dbReference type="FunFam" id="1.10.150.670:FF:000002">
    <property type="entry name" value="Crossover junction endonuclease EME1"/>
    <property type="match status" value="1"/>
</dbReference>
<keyword evidence="4" id="KW-0540">Nuclease</keyword>
<keyword evidence="11" id="KW-0234">DNA repair</keyword>
<accession>A0AAE0WH13</accession>
<evidence type="ECO:0000256" key="7">
    <source>
        <dbReference type="ARBA" id="ARBA00022763"/>
    </source>
</evidence>
<keyword evidence="9" id="KW-0460">Magnesium</keyword>
<keyword evidence="5" id="KW-0479">Metal-binding</keyword>
<dbReference type="PANTHER" id="PTHR21077:SF5">
    <property type="entry name" value="CROSSOVER JUNCTION ENDONUCLEASE MMS4"/>
    <property type="match status" value="1"/>
</dbReference>
<dbReference type="Pfam" id="PF02732">
    <property type="entry name" value="ERCC4"/>
    <property type="match status" value="1"/>
</dbReference>
<keyword evidence="8" id="KW-0378">Hydrolase</keyword>
<feature type="region of interest" description="Disordered" evidence="15">
    <location>
        <begin position="128"/>
        <end position="148"/>
    </location>
</feature>
<dbReference type="GO" id="GO:0031297">
    <property type="term" value="P:replication fork processing"/>
    <property type="evidence" value="ECO:0007669"/>
    <property type="project" value="TreeGrafter"/>
</dbReference>
<keyword evidence="12" id="KW-0539">Nucleus</keyword>
<evidence type="ECO:0000256" key="8">
    <source>
        <dbReference type="ARBA" id="ARBA00022801"/>
    </source>
</evidence>
<dbReference type="GO" id="GO:0005634">
    <property type="term" value="C:nucleus"/>
    <property type="evidence" value="ECO:0007669"/>
    <property type="project" value="UniProtKB-SubCell"/>
</dbReference>
<feature type="coiled-coil region" evidence="14">
    <location>
        <begin position="204"/>
        <end position="241"/>
    </location>
</feature>
<dbReference type="InterPro" id="IPR006166">
    <property type="entry name" value="ERCC4_domain"/>
</dbReference>
<comment type="caution">
    <text evidence="17">The sequence shown here is derived from an EMBL/GenBank/DDBJ whole genome shotgun (WGS) entry which is preliminary data.</text>
</comment>
<evidence type="ECO:0000256" key="10">
    <source>
        <dbReference type="ARBA" id="ARBA00023172"/>
    </source>
</evidence>
<dbReference type="GO" id="GO:0006302">
    <property type="term" value="P:double-strand break repair"/>
    <property type="evidence" value="ECO:0007669"/>
    <property type="project" value="TreeGrafter"/>
</dbReference>
<dbReference type="GO" id="GO:0048476">
    <property type="term" value="C:Holliday junction resolvase complex"/>
    <property type="evidence" value="ECO:0007669"/>
    <property type="project" value="InterPro"/>
</dbReference>
<dbReference type="Pfam" id="PF21292">
    <property type="entry name" value="EME1-MUS81_C"/>
    <property type="match status" value="1"/>
</dbReference>
<reference evidence="17" key="3">
    <citation type="submission" date="2023-05" db="EMBL/GenBank/DDBJ databases">
        <authorList>
            <person name="Smith C.H."/>
        </authorList>
    </citation>
    <scope>NUCLEOTIDE SEQUENCE</scope>
    <source>
        <strain evidence="17">CHS0354</strain>
        <tissue evidence="17">Mantle</tissue>
    </source>
</reference>
<dbReference type="Proteomes" id="UP001195483">
    <property type="component" value="Unassembled WGS sequence"/>
</dbReference>
<dbReference type="GO" id="GO:0008821">
    <property type="term" value="F:crossover junction DNA endonuclease activity"/>
    <property type="evidence" value="ECO:0007669"/>
    <property type="project" value="TreeGrafter"/>
</dbReference>
<dbReference type="PANTHER" id="PTHR21077">
    <property type="entry name" value="EME1 PROTEIN"/>
    <property type="match status" value="1"/>
</dbReference>
<comment type="cofactor">
    <cofactor evidence="1">
        <name>Mg(2+)</name>
        <dbReference type="ChEBI" id="CHEBI:18420"/>
    </cofactor>
</comment>
<evidence type="ECO:0000256" key="3">
    <source>
        <dbReference type="ARBA" id="ARBA00005313"/>
    </source>
</evidence>
<keyword evidence="14" id="KW-0175">Coiled coil</keyword>
<organism evidence="17 18">
    <name type="scientific">Potamilus streckersoni</name>
    <dbReference type="NCBI Taxonomy" id="2493646"/>
    <lineage>
        <taxon>Eukaryota</taxon>
        <taxon>Metazoa</taxon>
        <taxon>Spiralia</taxon>
        <taxon>Lophotrochozoa</taxon>
        <taxon>Mollusca</taxon>
        <taxon>Bivalvia</taxon>
        <taxon>Autobranchia</taxon>
        <taxon>Heteroconchia</taxon>
        <taxon>Palaeoheterodonta</taxon>
        <taxon>Unionida</taxon>
        <taxon>Unionoidea</taxon>
        <taxon>Unionidae</taxon>
        <taxon>Ambleminae</taxon>
        <taxon>Lampsilini</taxon>
        <taxon>Potamilus</taxon>
    </lineage>
</organism>
<dbReference type="InterPro" id="IPR042530">
    <property type="entry name" value="EME1/EME2_C"/>
</dbReference>
<evidence type="ECO:0000313" key="18">
    <source>
        <dbReference type="Proteomes" id="UP001195483"/>
    </source>
</evidence>
<evidence type="ECO:0000256" key="13">
    <source>
        <dbReference type="ARBA" id="ARBA00023254"/>
    </source>
</evidence>
<evidence type="ECO:0000256" key="5">
    <source>
        <dbReference type="ARBA" id="ARBA00022723"/>
    </source>
</evidence>
<evidence type="ECO:0000256" key="15">
    <source>
        <dbReference type="SAM" id="MobiDB-lite"/>
    </source>
</evidence>
<comment type="similarity">
    <text evidence="3">Belongs to the EME1/MMS4 family.</text>
</comment>
<keyword evidence="10" id="KW-0233">DNA recombination</keyword>
<dbReference type="GO" id="GO:0046872">
    <property type="term" value="F:metal ion binding"/>
    <property type="evidence" value="ECO:0007669"/>
    <property type="project" value="UniProtKB-KW"/>
</dbReference>
<evidence type="ECO:0000256" key="9">
    <source>
        <dbReference type="ARBA" id="ARBA00022842"/>
    </source>
</evidence>
<evidence type="ECO:0000256" key="12">
    <source>
        <dbReference type="ARBA" id="ARBA00023242"/>
    </source>
</evidence>
<sequence>MENYKQCKRWSFQSETGATEISSDKNIDLDLPEISTHEHALFENIKKPEELTASFYSESRTVLSANGWRPKHSLDKKVMKNPDSDKEVIVLLDDPEDVSDTDNVVFPKISSLRERIAMRGQKSVRSDFYSDGSEMEDDHVLNNDSESVGTASWKPIKKKDCSASALCTDEDALNTCDNKKEPGSTEGRIKGSRKKRTAVEIEERRQLALKKSKEREQAKRAKEAEKQLNKLKKESQKQFSLAACLKYISVHIDPNILNTCGLGAVILKSCEDLGVRCITERQSVPSTILWTRQITEGSLSQELEVESTTSEVEEGDILALIPTPDFVEMVNNFKLKQQGIGDGVGLSLREYFQMIKLRHPDKSVTALVQGMEQYFRDRKTQTKRQYREAILSADKNYQQKGNKQRKGHVDKTVSRVDVEESVTDAQLQTDCMTLMIETAEDVGDLVKRFTKAVAEKPAKIDRNDAIFSFNEEGCGVKVDKSGSGLLKVWKHQLMQFKNISPDIADAIVAVYPSPRLLLQAYKNCTTEKESQRLLENIVVRRGAGVLETTRRVGKEISQRIHLLMTCEDPSAVLK</sequence>
<dbReference type="EMBL" id="JAEAOA010002309">
    <property type="protein sequence ID" value="KAK3612272.1"/>
    <property type="molecule type" value="Genomic_DNA"/>
</dbReference>
<evidence type="ECO:0000313" key="17">
    <source>
        <dbReference type="EMBL" id="KAK3612272.1"/>
    </source>
</evidence>
<protein>
    <recommendedName>
        <fullName evidence="16">ERCC4 domain-containing protein</fullName>
    </recommendedName>
</protein>
<evidence type="ECO:0000256" key="6">
    <source>
        <dbReference type="ARBA" id="ARBA00022759"/>
    </source>
</evidence>
<keyword evidence="7" id="KW-0227">DNA damage</keyword>
<feature type="domain" description="ERCC4" evidence="16">
    <location>
        <begin position="252"/>
        <end position="449"/>
    </location>
</feature>
<keyword evidence="6" id="KW-0255">Endonuclease</keyword>
<name>A0AAE0WH13_9BIVA</name>
<reference evidence="17" key="2">
    <citation type="journal article" date="2021" name="Genome Biol. Evol.">
        <title>Developing a high-quality reference genome for a parasitic bivalve with doubly uniparental inheritance (Bivalvia: Unionida).</title>
        <authorList>
            <person name="Smith C.H."/>
        </authorList>
    </citation>
    <scope>NUCLEOTIDE SEQUENCE</scope>
    <source>
        <strain evidence="17">CHS0354</strain>
        <tissue evidence="17">Mantle</tissue>
    </source>
</reference>
<comment type="subcellular location">
    <subcellularLocation>
        <location evidence="2">Nucleus</location>
    </subcellularLocation>
</comment>
<evidence type="ECO:0000259" key="16">
    <source>
        <dbReference type="Pfam" id="PF02732"/>
    </source>
</evidence>
<dbReference type="Gene3D" id="1.10.150.670">
    <property type="entry name" value="Crossover junction endonuclease EME1, DNA-binding domain"/>
    <property type="match status" value="1"/>
</dbReference>
<dbReference type="InterPro" id="IPR033310">
    <property type="entry name" value="Mms4/EME1/EME2"/>
</dbReference>
<evidence type="ECO:0000256" key="2">
    <source>
        <dbReference type="ARBA" id="ARBA00004123"/>
    </source>
</evidence>
<evidence type="ECO:0000256" key="14">
    <source>
        <dbReference type="SAM" id="Coils"/>
    </source>
</evidence>
<evidence type="ECO:0000256" key="4">
    <source>
        <dbReference type="ARBA" id="ARBA00022722"/>
    </source>
</evidence>
<proteinExistence type="inferred from homology"/>
<keyword evidence="18" id="KW-1185">Reference proteome</keyword>
<dbReference type="AlphaFoldDB" id="A0AAE0WH13"/>
<gene>
    <name evidence="17" type="ORF">CHS0354_039553</name>
</gene>
<evidence type="ECO:0000256" key="11">
    <source>
        <dbReference type="ARBA" id="ARBA00023204"/>
    </source>
</evidence>
<reference evidence="17" key="1">
    <citation type="journal article" date="2021" name="Genome Biol. Evol.">
        <title>A High-Quality Reference Genome for a Parasitic Bivalve with Doubly Uniparental Inheritance (Bivalvia: Unionida).</title>
        <authorList>
            <person name="Smith C.H."/>
        </authorList>
    </citation>
    <scope>NUCLEOTIDE SEQUENCE</scope>
    <source>
        <strain evidence="17">CHS0354</strain>
    </source>
</reference>
<keyword evidence="13" id="KW-0469">Meiosis</keyword>
<evidence type="ECO:0000256" key="1">
    <source>
        <dbReference type="ARBA" id="ARBA00001946"/>
    </source>
</evidence>
<dbReference type="GO" id="GO:0003677">
    <property type="term" value="F:DNA binding"/>
    <property type="evidence" value="ECO:0007669"/>
    <property type="project" value="InterPro"/>
</dbReference>